<gene>
    <name evidence="2" type="ORF">KEF85_14390</name>
</gene>
<reference evidence="2" key="1">
    <citation type="submission" date="2021-04" db="EMBL/GenBank/DDBJ databases">
        <title>Draft genome sequence data of methanotrophic Methylovulum sp. strain S1L and Methylomonas sp. strain S2AM isolated from boreal lake water columns.</title>
        <authorList>
            <person name="Rissanen A.J."/>
            <person name="Mangayil R."/>
            <person name="Svenning M.M."/>
            <person name="Khanongnuch R."/>
        </authorList>
    </citation>
    <scope>NUCLEOTIDE SEQUENCE</scope>
    <source>
        <strain evidence="2">S2AM</strain>
    </source>
</reference>
<name>A0A975R9P6_9GAMM</name>
<proteinExistence type="predicted"/>
<dbReference type="KEGG" id="mpad:KEF85_14390"/>
<dbReference type="PROSITE" id="PS51257">
    <property type="entry name" value="PROKAR_LIPOPROTEIN"/>
    <property type="match status" value="1"/>
</dbReference>
<evidence type="ECO:0000313" key="3">
    <source>
        <dbReference type="Proteomes" id="UP000676649"/>
    </source>
</evidence>
<organism evidence="2 3">
    <name type="scientific">Methylomonas paludis</name>
    <dbReference type="NCBI Taxonomy" id="1173101"/>
    <lineage>
        <taxon>Bacteria</taxon>
        <taxon>Pseudomonadati</taxon>
        <taxon>Pseudomonadota</taxon>
        <taxon>Gammaproteobacteria</taxon>
        <taxon>Methylococcales</taxon>
        <taxon>Methylococcaceae</taxon>
        <taxon>Methylomonas</taxon>
    </lineage>
</organism>
<dbReference type="AlphaFoldDB" id="A0A975R9P6"/>
<accession>A0A975R9P6</accession>
<feature type="chain" id="PRO_5036695370" evidence="1">
    <location>
        <begin position="25"/>
        <end position="394"/>
    </location>
</feature>
<evidence type="ECO:0000313" key="2">
    <source>
        <dbReference type="EMBL" id="QWF70503.1"/>
    </source>
</evidence>
<evidence type="ECO:0000256" key="1">
    <source>
        <dbReference type="SAM" id="SignalP"/>
    </source>
</evidence>
<protein>
    <submittedName>
        <fullName evidence="2">Porin</fullName>
    </submittedName>
</protein>
<dbReference type="SUPFAM" id="SSF56935">
    <property type="entry name" value="Porins"/>
    <property type="match status" value="1"/>
</dbReference>
<dbReference type="EMBL" id="CP073754">
    <property type="protein sequence ID" value="QWF70503.1"/>
    <property type="molecule type" value="Genomic_DNA"/>
</dbReference>
<dbReference type="Proteomes" id="UP000676649">
    <property type="component" value="Chromosome"/>
</dbReference>
<dbReference type="InterPro" id="IPR011486">
    <property type="entry name" value="BBP2"/>
</dbReference>
<dbReference type="RefSeq" id="WP_215581742.1">
    <property type="nucleotide sequence ID" value="NZ_CP073754.1"/>
</dbReference>
<keyword evidence="3" id="KW-1185">Reference proteome</keyword>
<keyword evidence="1" id="KW-0732">Signal</keyword>
<dbReference type="Pfam" id="PF07642">
    <property type="entry name" value="BBP2"/>
    <property type="match status" value="1"/>
</dbReference>
<sequence>MTKLGFHITLGICGVLVFACSASADEADPTATGLISQYAGKDASSWLGLKNSGWTLGGWGTAGINYNTDDPHDSSNGPMNMTDRNGELNLYQLNLFVEKAVSKGEHWDIGGRLDYMFGTDTRYTQAAGTWDTKIMNPDSYYNMAVPQAYVEVFAPVGNGLSGKLGHFYTIIGYESVPSALNFFSSHTYSFKSSPFTTTGALFNYTINDQWNVNLSAAKGMDNFDLNPGAWGQMSGINWANADTGTALSFSIMQGNAYQNMPNNDLEYYSVIFQQQFGKWHYVIQHDRGTVNHAVNNNQTTAVWYSVVNYLTYQLNDVWGLGVRGEWFRDQSGFRYNSGEASYYDVTAGLNWKPKVWLLVRPEVRYDWAQAQTAPFDAGRQFNQVVMGIDAVVQF</sequence>
<feature type="signal peptide" evidence="1">
    <location>
        <begin position="1"/>
        <end position="24"/>
    </location>
</feature>